<keyword evidence="5 7" id="KW-0472">Membrane</keyword>
<feature type="transmembrane region" description="Helical" evidence="7">
    <location>
        <begin position="186"/>
        <end position="205"/>
    </location>
</feature>
<evidence type="ECO:0000256" key="5">
    <source>
        <dbReference type="ARBA" id="ARBA00023136"/>
    </source>
</evidence>
<dbReference type="CDD" id="cd10325">
    <property type="entry name" value="SLC5sbd_vSGLT"/>
    <property type="match status" value="1"/>
</dbReference>
<proteinExistence type="inferred from homology"/>
<dbReference type="PANTHER" id="PTHR11819">
    <property type="entry name" value="SOLUTE CARRIER FAMILY 5"/>
    <property type="match status" value="1"/>
</dbReference>
<feature type="transmembrane region" description="Helical" evidence="7">
    <location>
        <begin position="322"/>
        <end position="348"/>
    </location>
</feature>
<dbReference type="NCBIfam" id="TIGR00813">
    <property type="entry name" value="sss"/>
    <property type="match status" value="1"/>
</dbReference>
<feature type="transmembrane region" description="Helical" evidence="7">
    <location>
        <begin position="277"/>
        <end position="302"/>
    </location>
</feature>
<keyword evidence="9" id="KW-1185">Reference proteome</keyword>
<comment type="similarity">
    <text evidence="2 6">Belongs to the sodium:solute symporter (SSF) (TC 2.A.21) family.</text>
</comment>
<evidence type="ECO:0000256" key="7">
    <source>
        <dbReference type="SAM" id="Phobius"/>
    </source>
</evidence>
<feature type="transmembrane region" description="Helical" evidence="7">
    <location>
        <begin position="495"/>
        <end position="515"/>
    </location>
</feature>
<dbReference type="Pfam" id="PF00474">
    <property type="entry name" value="SSF"/>
    <property type="match status" value="1"/>
</dbReference>
<feature type="transmembrane region" description="Helical" evidence="7">
    <location>
        <begin position="6"/>
        <end position="25"/>
    </location>
</feature>
<feature type="transmembrane region" description="Helical" evidence="7">
    <location>
        <begin position="121"/>
        <end position="144"/>
    </location>
</feature>
<dbReference type="STRING" id="1150368.SAMN02927921_02200"/>
<dbReference type="GO" id="GO:0005886">
    <property type="term" value="C:plasma membrane"/>
    <property type="evidence" value="ECO:0007669"/>
    <property type="project" value="TreeGrafter"/>
</dbReference>
<evidence type="ECO:0000256" key="2">
    <source>
        <dbReference type="ARBA" id="ARBA00006434"/>
    </source>
</evidence>
<dbReference type="InterPro" id="IPR038377">
    <property type="entry name" value="Na/Glc_symporter_sf"/>
</dbReference>
<dbReference type="RefSeq" id="WP_072317423.1">
    <property type="nucleotide sequence ID" value="NZ_FPJE01000011.1"/>
</dbReference>
<reference evidence="8 9" key="1">
    <citation type="submission" date="2016-11" db="EMBL/GenBank/DDBJ databases">
        <authorList>
            <person name="Jaros S."/>
            <person name="Januszkiewicz K."/>
            <person name="Wedrychowicz H."/>
        </authorList>
    </citation>
    <scope>NUCLEOTIDE SEQUENCE [LARGE SCALE GENOMIC DNA]</scope>
    <source>
        <strain evidence="8 9">CGMCC 1.12145</strain>
    </source>
</reference>
<feature type="transmembrane region" description="Helical" evidence="7">
    <location>
        <begin position="237"/>
        <end position="256"/>
    </location>
</feature>
<protein>
    <submittedName>
        <fullName evidence="8">Solute:Na+ symporter, SSS family</fullName>
    </submittedName>
</protein>
<evidence type="ECO:0000256" key="6">
    <source>
        <dbReference type="RuleBase" id="RU362091"/>
    </source>
</evidence>
<dbReference type="Proteomes" id="UP000182248">
    <property type="component" value="Unassembled WGS sequence"/>
</dbReference>
<dbReference type="OrthoDB" id="9814523at2"/>
<dbReference type="PANTHER" id="PTHR11819:SF195">
    <property type="entry name" value="SODIUM_GLUCOSE COTRANSPORTER 4"/>
    <property type="match status" value="1"/>
</dbReference>
<evidence type="ECO:0000256" key="4">
    <source>
        <dbReference type="ARBA" id="ARBA00022989"/>
    </source>
</evidence>
<name>A0A1K1Q2I6_9FLAO</name>
<feature type="transmembrane region" description="Helical" evidence="7">
    <location>
        <begin position="453"/>
        <end position="474"/>
    </location>
</feature>
<evidence type="ECO:0000256" key="3">
    <source>
        <dbReference type="ARBA" id="ARBA00022692"/>
    </source>
</evidence>
<feature type="transmembrane region" description="Helical" evidence="7">
    <location>
        <begin position="156"/>
        <end position="179"/>
    </location>
</feature>
<keyword evidence="3 7" id="KW-0812">Transmembrane</keyword>
<feature type="transmembrane region" description="Helical" evidence="7">
    <location>
        <begin position="77"/>
        <end position="100"/>
    </location>
</feature>
<dbReference type="GO" id="GO:0005412">
    <property type="term" value="F:D-glucose:sodium symporter activity"/>
    <property type="evidence" value="ECO:0007669"/>
    <property type="project" value="TreeGrafter"/>
</dbReference>
<keyword evidence="4 7" id="KW-1133">Transmembrane helix</keyword>
<dbReference type="AlphaFoldDB" id="A0A1K1Q2I6"/>
<evidence type="ECO:0000313" key="8">
    <source>
        <dbReference type="EMBL" id="SFW54112.1"/>
    </source>
</evidence>
<feature type="transmembrane region" description="Helical" evidence="7">
    <location>
        <begin position="429"/>
        <end position="447"/>
    </location>
</feature>
<dbReference type="EMBL" id="FPJE01000011">
    <property type="protein sequence ID" value="SFW54112.1"/>
    <property type="molecule type" value="Genomic_DNA"/>
</dbReference>
<gene>
    <name evidence="8" type="ORF">SAMN02927921_02200</name>
</gene>
<sequence>MNFSTVDIVIFIGYLIVLCAIGLWLSFKDKQEGAEDYFLASKSLPWWAVGGSLIASNISAEQFIGMSGSGYVVGMAIASYELMAALTLIIVAKFFLPIFIKKGIYTMPQFLEERFDKRVHTGLAIFWVLLFVFVNITSVLYLGALALKTIMGIDMVYGIIGLVIFSSTFSIFGGLKAVVWTDVIQVAVLIFGGLLASVLVLNAIGGSTWEGFATLLERAPEKFDMILDKTNEEYKNLPGISVLVGGLWIANLYYWGNNQYIIQRALGAKSLKEAQKGTAFAAFLKVLLPLIVVIPGIAAFVLDADIAKPDEAYPWILDNYVLTGFKGLAFAALISAIGSSLSSMVNSTSTIFTMDIYKQMDKTASNKKIVTIGRIVSALSLIVGGIVAPLLGNLDQAFQFIQEYTGFISPGVVVIFLFGMFWKRTSANAAFWVVLLSIPLSVALKYFTPEIPFMNRMGLCFLILSAIIIGISLMENKSDDKKAIHFEKGLFKTSPVFNISAILIMGILAVIYTMWW</sequence>
<dbReference type="PROSITE" id="PS50283">
    <property type="entry name" value="NA_SOLUT_SYMP_3"/>
    <property type="match status" value="1"/>
</dbReference>
<comment type="subcellular location">
    <subcellularLocation>
        <location evidence="1">Membrane</location>
        <topology evidence="1">Multi-pass membrane protein</topology>
    </subcellularLocation>
</comment>
<evidence type="ECO:0000313" key="9">
    <source>
        <dbReference type="Proteomes" id="UP000182248"/>
    </source>
</evidence>
<accession>A0A1K1Q2I6</accession>
<dbReference type="InterPro" id="IPR001734">
    <property type="entry name" value="Na/solute_symporter"/>
</dbReference>
<dbReference type="Gene3D" id="1.20.1730.10">
    <property type="entry name" value="Sodium/glucose cotransporter"/>
    <property type="match status" value="1"/>
</dbReference>
<evidence type="ECO:0000256" key="1">
    <source>
        <dbReference type="ARBA" id="ARBA00004141"/>
    </source>
</evidence>
<feature type="transmembrane region" description="Helical" evidence="7">
    <location>
        <begin position="46"/>
        <end position="65"/>
    </location>
</feature>
<organism evidence="8 9">
    <name type="scientific">Sinomicrobium oceani</name>
    <dbReference type="NCBI Taxonomy" id="1150368"/>
    <lineage>
        <taxon>Bacteria</taxon>
        <taxon>Pseudomonadati</taxon>
        <taxon>Bacteroidota</taxon>
        <taxon>Flavobacteriia</taxon>
        <taxon>Flavobacteriales</taxon>
        <taxon>Flavobacteriaceae</taxon>
        <taxon>Sinomicrobium</taxon>
    </lineage>
</organism>
<feature type="transmembrane region" description="Helical" evidence="7">
    <location>
        <begin position="404"/>
        <end position="422"/>
    </location>
</feature>
<feature type="transmembrane region" description="Helical" evidence="7">
    <location>
        <begin position="369"/>
        <end position="392"/>
    </location>
</feature>